<reference key="2">
    <citation type="submission" date="2010-08" db="EMBL/GenBank/DDBJ databases">
        <title>Functional convergence in reduced genomes of bacterial symbionts spanning 200 million years of evolution.</title>
        <authorList>
            <person name="McCutcheon J.P."/>
            <person name="Moran N.A."/>
        </authorList>
    </citation>
    <scope>NUCLEOTIDE SEQUENCE</scope>
    <source>
        <strain>CARI</strain>
    </source>
</reference>
<evidence type="ECO:0000313" key="8">
    <source>
        <dbReference type="EMBL" id="ADM89788.1"/>
    </source>
</evidence>
<keyword evidence="4 6" id="KW-0368">Histidine biosynthesis</keyword>
<evidence type="ECO:0000256" key="3">
    <source>
        <dbReference type="ARBA" id="ARBA00022605"/>
    </source>
</evidence>
<dbReference type="KEGG" id="zin:ZICARI_183"/>
<dbReference type="PROSITE" id="PS00954">
    <property type="entry name" value="IGP_DEHYDRATASE_1"/>
    <property type="match status" value="1"/>
</dbReference>
<evidence type="ECO:0000256" key="5">
    <source>
        <dbReference type="ARBA" id="ARBA00023239"/>
    </source>
</evidence>
<dbReference type="InterPro" id="IPR020565">
    <property type="entry name" value="ImidazoleglycerP_deHydtase_CS"/>
</dbReference>
<comment type="subcellular location">
    <subcellularLocation>
        <location evidence="6 7">Cytoplasm</location>
    </subcellularLocation>
</comment>
<dbReference type="FunFam" id="3.30.230.40:FF:000001">
    <property type="entry name" value="Imidazoleglycerol-phosphate dehydratase HisB"/>
    <property type="match status" value="1"/>
</dbReference>
<dbReference type="PANTHER" id="PTHR23133:SF2">
    <property type="entry name" value="IMIDAZOLEGLYCEROL-PHOSPHATE DEHYDRATASE"/>
    <property type="match status" value="1"/>
</dbReference>
<dbReference type="Proteomes" id="UP000001303">
    <property type="component" value="Chromosome"/>
</dbReference>
<dbReference type="EMBL" id="CP002161">
    <property type="protein sequence ID" value="ADM89788.1"/>
    <property type="molecule type" value="Genomic_DNA"/>
</dbReference>
<dbReference type="InterPro" id="IPR020568">
    <property type="entry name" value="Ribosomal_Su5_D2-typ_SF"/>
</dbReference>
<evidence type="ECO:0000256" key="2">
    <source>
        <dbReference type="ARBA" id="ARBA00016664"/>
    </source>
</evidence>
<name>E0TJ11_ZINIC</name>
<gene>
    <name evidence="6 8" type="primary">hisB</name>
    <name evidence="8" type="ordered locus">ZICARI_183</name>
</gene>
<dbReference type="GO" id="GO:0005737">
    <property type="term" value="C:cytoplasm"/>
    <property type="evidence" value="ECO:0007669"/>
    <property type="project" value="UniProtKB-SubCell"/>
</dbReference>
<comment type="pathway">
    <text evidence="1 6 7">Amino-acid biosynthesis; L-histidine biosynthesis; L-histidine from 5-phospho-alpha-D-ribose 1-diphosphate: step 6/9.</text>
</comment>
<comment type="catalytic activity">
    <reaction evidence="6 7">
        <text>D-erythro-1-(imidazol-4-yl)glycerol 3-phosphate = 3-(imidazol-4-yl)-2-oxopropyl phosphate + H2O</text>
        <dbReference type="Rhea" id="RHEA:11040"/>
        <dbReference type="ChEBI" id="CHEBI:15377"/>
        <dbReference type="ChEBI" id="CHEBI:57766"/>
        <dbReference type="ChEBI" id="CHEBI:58278"/>
        <dbReference type="EC" id="4.2.1.19"/>
    </reaction>
</comment>
<keyword evidence="6" id="KW-0963">Cytoplasm</keyword>
<dbReference type="GO" id="GO:0000105">
    <property type="term" value="P:L-histidine biosynthetic process"/>
    <property type="evidence" value="ECO:0007669"/>
    <property type="project" value="UniProtKB-UniRule"/>
</dbReference>
<dbReference type="Pfam" id="PF00475">
    <property type="entry name" value="IGPD"/>
    <property type="match status" value="1"/>
</dbReference>
<dbReference type="PROSITE" id="PS00955">
    <property type="entry name" value="IGP_DEHYDRATASE_2"/>
    <property type="match status" value="1"/>
</dbReference>
<dbReference type="Gene3D" id="3.30.230.40">
    <property type="entry name" value="Imidazole glycerol phosphate dehydratase, domain 1"/>
    <property type="match status" value="2"/>
</dbReference>
<evidence type="ECO:0000256" key="7">
    <source>
        <dbReference type="RuleBase" id="RU000599"/>
    </source>
</evidence>
<sequence>MFNNLNKEFIILRITKETKVRIKLNFKNFKNSIIKTKINFLNHMLKQFSFFSSINIIIEAVGDNFIDDHHLVEDIGICLGKIFNKLLKYKKGINRYGLSYVPLDDSLSRVIVDISGRSFLIYDVKYNEKNINNFNLNLIKEFFIAFVNNSKMNIHIKNLYGKNSHHQCESIFKSFGISIKKAIKINKNYIPSTKGIL</sequence>
<evidence type="ECO:0000256" key="1">
    <source>
        <dbReference type="ARBA" id="ARBA00005047"/>
    </source>
</evidence>
<reference evidence="8 9" key="1">
    <citation type="journal article" date="2010" name="Genome Biol. Evol.">
        <title>Functional convergence in reduced genomes of bacterial symbionts spanning 200 My of evolution.</title>
        <authorList>
            <person name="McCutcheon J.P."/>
            <person name="Moran N.A."/>
        </authorList>
    </citation>
    <scope>NUCLEOTIDE SEQUENCE [LARGE SCALE GENOMIC DNA]</scope>
    <source>
        <strain evidence="8 9">CARI</strain>
    </source>
</reference>
<proteinExistence type="inferred from homology"/>
<evidence type="ECO:0000256" key="4">
    <source>
        <dbReference type="ARBA" id="ARBA00023102"/>
    </source>
</evidence>
<dbReference type="UniPathway" id="UPA00031">
    <property type="reaction ID" value="UER00011"/>
</dbReference>
<dbReference type="NCBIfam" id="NF002111">
    <property type="entry name" value="PRK00951.2-1"/>
    <property type="match status" value="1"/>
</dbReference>
<dbReference type="HAMAP" id="MF_00076">
    <property type="entry name" value="HisB"/>
    <property type="match status" value="1"/>
</dbReference>
<dbReference type="SUPFAM" id="SSF54211">
    <property type="entry name" value="Ribosomal protein S5 domain 2-like"/>
    <property type="match status" value="2"/>
</dbReference>
<evidence type="ECO:0000256" key="6">
    <source>
        <dbReference type="HAMAP-Rule" id="MF_00076"/>
    </source>
</evidence>
<organism evidence="8 9">
    <name type="scientific">Zinderia insecticola (strain CARI)</name>
    <dbReference type="NCBI Taxonomy" id="871271"/>
    <lineage>
        <taxon>Bacteria</taxon>
        <taxon>Pseudomonadati</taxon>
        <taxon>Pseudomonadota</taxon>
        <taxon>Betaproteobacteria</taxon>
        <taxon>Burkholderiales</taxon>
        <taxon>Oxalobacteraceae</taxon>
        <taxon>Candidatus Zinderia</taxon>
    </lineage>
</organism>
<dbReference type="InterPro" id="IPR000807">
    <property type="entry name" value="ImidazoleglycerolP_deHydtase"/>
</dbReference>
<keyword evidence="9" id="KW-1185">Reference proteome</keyword>
<dbReference type="NCBIfam" id="NF002114">
    <property type="entry name" value="PRK00951.2-4"/>
    <property type="match status" value="1"/>
</dbReference>
<comment type="similarity">
    <text evidence="6 7">Belongs to the imidazoleglycerol-phosphate dehydratase family.</text>
</comment>
<dbReference type="PANTHER" id="PTHR23133">
    <property type="entry name" value="IMIDAZOLEGLYCEROL-PHOSPHATE DEHYDRATASE HIS7"/>
    <property type="match status" value="1"/>
</dbReference>
<dbReference type="CDD" id="cd07914">
    <property type="entry name" value="IGPD"/>
    <property type="match status" value="1"/>
</dbReference>
<dbReference type="InterPro" id="IPR038494">
    <property type="entry name" value="IGPD_sf"/>
</dbReference>
<dbReference type="STRING" id="871271.ZICARI_183"/>
<dbReference type="GO" id="GO:0004424">
    <property type="term" value="F:imidazoleglycerol-phosphate dehydratase activity"/>
    <property type="evidence" value="ECO:0007669"/>
    <property type="project" value="UniProtKB-UniRule"/>
</dbReference>
<dbReference type="AlphaFoldDB" id="E0TJ11"/>
<dbReference type="FunFam" id="3.30.230.40:FF:000003">
    <property type="entry name" value="Imidazoleglycerol-phosphate dehydratase HisB"/>
    <property type="match status" value="1"/>
</dbReference>
<dbReference type="HOGENOM" id="CLU_044308_2_1_4"/>
<protein>
    <recommendedName>
        <fullName evidence="2 6">Imidazoleglycerol-phosphate dehydratase</fullName>
        <shortName evidence="6">IGPD</shortName>
        <ecNumber evidence="6 7">4.2.1.19</ecNumber>
    </recommendedName>
</protein>
<accession>E0TJ11</accession>
<dbReference type="EC" id="4.2.1.19" evidence="6 7"/>
<keyword evidence="3 6" id="KW-0028">Amino-acid biosynthesis</keyword>
<evidence type="ECO:0000313" key="9">
    <source>
        <dbReference type="Proteomes" id="UP000001303"/>
    </source>
</evidence>
<keyword evidence="5 6" id="KW-0456">Lyase</keyword>